<dbReference type="AlphaFoldDB" id="A0AAD5QHN7"/>
<reference evidence="2" key="1">
    <citation type="submission" date="2021-06" db="EMBL/GenBank/DDBJ databases">
        <title>Parelaphostrongylus tenuis whole genome reference sequence.</title>
        <authorList>
            <person name="Garwood T.J."/>
            <person name="Larsen P.A."/>
            <person name="Fountain-Jones N.M."/>
            <person name="Garbe J.R."/>
            <person name="Macchietto M.G."/>
            <person name="Kania S.A."/>
            <person name="Gerhold R.W."/>
            <person name="Richards J.E."/>
            <person name="Wolf T.M."/>
        </authorList>
    </citation>
    <scope>NUCLEOTIDE SEQUENCE</scope>
    <source>
        <strain evidence="2">MNPRO001-30</strain>
        <tissue evidence="2">Meninges</tissue>
    </source>
</reference>
<comment type="caution">
    <text evidence="2">The sequence shown here is derived from an EMBL/GenBank/DDBJ whole genome shotgun (WGS) entry which is preliminary data.</text>
</comment>
<accession>A0AAD5QHN7</accession>
<feature type="compositionally biased region" description="Polar residues" evidence="1">
    <location>
        <begin position="42"/>
        <end position="59"/>
    </location>
</feature>
<sequence length="88" mass="9192">MLQESPKDAPSVKRINMNANVKVASAAKAVKVGKPLQRMRSSRSATSVISTGSTAQAKSSPLGRKTSISELNAAWQPGNATQTSPLGR</sequence>
<name>A0AAD5QHN7_PARTN</name>
<proteinExistence type="predicted"/>
<evidence type="ECO:0000256" key="1">
    <source>
        <dbReference type="SAM" id="MobiDB-lite"/>
    </source>
</evidence>
<organism evidence="2 3">
    <name type="scientific">Parelaphostrongylus tenuis</name>
    <name type="common">Meningeal worm</name>
    <dbReference type="NCBI Taxonomy" id="148309"/>
    <lineage>
        <taxon>Eukaryota</taxon>
        <taxon>Metazoa</taxon>
        <taxon>Ecdysozoa</taxon>
        <taxon>Nematoda</taxon>
        <taxon>Chromadorea</taxon>
        <taxon>Rhabditida</taxon>
        <taxon>Rhabditina</taxon>
        <taxon>Rhabditomorpha</taxon>
        <taxon>Strongyloidea</taxon>
        <taxon>Metastrongylidae</taxon>
        <taxon>Parelaphostrongylus</taxon>
    </lineage>
</organism>
<dbReference type="EMBL" id="JAHQIW010000518">
    <property type="protein sequence ID" value="KAJ1348565.1"/>
    <property type="molecule type" value="Genomic_DNA"/>
</dbReference>
<protein>
    <submittedName>
        <fullName evidence="2">Uncharacterized protein</fullName>
    </submittedName>
</protein>
<gene>
    <name evidence="2" type="ORF">KIN20_003897</name>
</gene>
<evidence type="ECO:0000313" key="3">
    <source>
        <dbReference type="Proteomes" id="UP001196413"/>
    </source>
</evidence>
<feature type="compositionally biased region" description="Polar residues" evidence="1">
    <location>
        <begin position="78"/>
        <end position="88"/>
    </location>
</feature>
<dbReference type="Proteomes" id="UP001196413">
    <property type="component" value="Unassembled WGS sequence"/>
</dbReference>
<keyword evidence="3" id="KW-1185">Reference proteome</keyword>
<evidence type="ECO:0000313" key="2">
    <source>
        <dbReference type="EMBL" id="KAJ1348565.1"/>
    </source>
</evidence>
<feature type="region of interest" description="Disordered" evidence="1">
    <location>
        <begin position="32"/>
        <end position="88"/>
    </location>
</feature>